<proteinExistence type="predicted"/>
<gene>
    <name evidence="1" type="ORF">ANCCAN_08634</name>
</gene>
<evidence type="ECO:0000313" key="1">
    <source>
        <dbReference type="EMBL" id="RCN45333.1"/>
    </source>
</evidence>
<dbReference type="Proteomes" id="UP000252519">
    <property type="component" value="Unassembled WGS sequence"/>
</dbReference>
<dbReference type="OrthoDB" id="5850711at2759"/>
<dbReference type="EMBL" id="JOJR01000104">
    <property type="protein sequence ID" value="RCN45333.1"/>
    <property type="molecule type" value="Genomic_DNA"/>
</dbReference>
<evidence type="ECO:0000313" key="2">
    <source>
        <dbReference type="Proteomes" id="UP000252519"/>
    </source>
</evidence>
<keyword evidence="2" id="KW-1185">Reference proteome</keyword>
<organism evidence="1 2">
    <name type="scientific">Ancylostoma caninum</name>
    <name type="common">Dog hookworm</name>
    <dbReference type="NCBI Taxonomy" id="29170"/>
    <lineage>
        <taxon>Eukaryota</taxon>
        <taxon>Metazoa</taxon>
        <taxon>Ecdysozoa</taxon>
        <taxon>Nematoda</taxon>
        <taxon>Chromadorea</taxon>
        <taxon>Rhabditida</taxon>
        <taxon>Rhabditina</taxon>
        <taxon>Rhabditomorpha</taxon>
        <taxon>Strongyloidea</taxon>
        <taxon>Ancylostomatidae</taxon>
        <taxon>Ancylostomatinae</taxon>
        <taxon>Ancylostoma</taxon>
    </lineage>
</organism>
<protein>
    <submittedName>
        <fullName evidence="1">Uncharacterized protein</fullName>
    </submittedName>
</protein>
<accession>A0A368GLS4</accession>
<dbReference type="AlphaFoldDB" id="A0A368GLS4"/>
<name>A0A368GLS4_ANCCA</name>
<comment type="caution">
    <text evidence="1">The sequence shown here is derived from an EMBL/GenBank/DDBJ whole genome shotgun (WGS) entry which is preliminary data.</text>
</comment>
<reference evidence="1 2" key="1">
    <citation type="submission" date="2014-10" db="EMBL/GenBank/DDBJ databases">
        <title>Draft genome of the hookworm Ancylostoma caninum.</title>
        <authorList>
            <person name="Mitreva M."/>
        </authorList>
    </citation>
    <scope>NUCLEOTIDE SEQUENCE [LARGE SCALE GENOMIC DNA]</scope>
    <source>
        <strain evidence="1 2">Baltimore</strain>
    </source>
</reference>
<sequence length="59" mass="6941">MYNKAVYRERHNSMMPLTDRYQLDENIRASKYLIPVAIDNVLAERTHVIQSYSKVRAGN</sequence>